<proteinExistence type="predicted"/>
<evidence type="ECO:0000313" key="1">
    <source>
        <dbReference type="EMBL" id="MQM12845.1"/>
    </source>
</evidence>
<dbReference type="EMBL" id="NMUH01005474">
    <property type="protein sequence ID" value="MQM12845.1"/>
    <property type="molecule type" value="Genomic_DNA"/>
</dbReference>
<accession>A0A843X4P4</accession>
<gene>
    <name evidence="1" type="ORF">Taro_045767</name>
</gene>
<protein>
    <submittedName>
        <fullName evidence="1">Uncharacterized protein</fullName>
    </submittedName>
</protein>
<dbReference type="PROSITE" id="PS51257">
    <property type="entry name" value="PROKAR_LIPOPROTEIN"/>
    <property type="match status" value="1"/>
</dbReference>
<name>A0A843X4P4_COLES</name>
<keyword evidence="2" id="KW-1185">Reference proteome</keyword>
<sequence length="264" mass="28748">MQGKEGFIKASPHLRGSFSSPPLPLNLLASSCECCLSSGCCGEIVVVRELLLLMFQAWVVAHFIIKFDICDPAGLGGSKSIAIRQHDYVEIDKIVASHSTNDSENIVIANENEIINQVEIDKIVASHSTNDSENIVIANENEIINQVVAGNNGALNGRSNRENYVNHSATTESSTDSYVVLLPPSQPNDINNVAQEESVLSREDDDGCLQSYEDHACSKFSSLPFLDSFREIFGVELLLELVPCKLCICLSGLNGFLPRMGVSF</sequence>
<organism evidence="1 2">
    <name type="scientific">Colocasia esculenta</name>
    <name type="common">Wild taro</name>
    <name type="synonym">Arum esculentum</name>
    <dbReference type="NCBI Taxonomy" id="4460"/>
    <lineage>
        <taxon>Eukaryota</taxon>
        <taxon>Viridiplantae</taxon>
        <taxon>Streptophyta</taxon>
        <taxon>Embryophyta</taxon>
        <taxon>Tracheophyta</taxon>
        <taxon>Spermatophyta</taxon>
        <taxon>Magnoliopsida</taxon>
        <taxon>Liliopsida</taxon>
        <taxon>Araceae</taxon>
        <taxon>Aroideae</taxon>
        <taxon>Colocasieae</taxon>
        <taxon>Colocasia</taxon>
    </lineage>
</organism>
<reference evidence="1" key="1">
    <citation type="submission" date="2017-07" db="EMBL/GenBank/DDBJ databases">
        <title>Taro Niue Genome Assembly and Annotation.</title>
        <authorList>
            <person name="Atibalentja N."/>
            <person name="Keating K."/>
            <person name="Fields C.J."/>
        </authorList>
    </citation>
    <scope>NUCLEOTIDE SEQUENCE</scope>
    <source>
        <strain evidence="1">Niue_2</strain>
        <tissue evidence="1">Leaf</tissue>
    </source>
</reference>
<dbReference type="AlphaFoldDB" id="A0A843X4P4"/>
<dbReference type="Proteomes" id="UP000652761">
    <property type="component" value="Unassembled WGS sequence"/>
</dbReference>
<comment type="caution">
    <text evidence="1">The sequence shown here is derived from an EMBL/GenBank/DDBJ whole genome shotgun (WGS) entry which is preliminary data.</text>
</comment>
<evidence type="ECO:0000313" key="2">
    <source>
        <dbReference type="Proteomes" id="UP000652761"/>
    </source>
</evidence>